<evidence type="ECO:0000259" key="7">
    <source>
        <dbReference type="Pfam" id="PF07731"/>
    </source>
</evidence>
<dbReference type="PANTHER" id="PTHR11709">
    <property type="entry name" value="MULTI-COPPER OXIDASE"/>
    <property type="match status" value="1"/>
</dbReference>
<dbReference type="InterPro" id="IPR034279">
    <property type="entry name" value="CuRO_3_CopA"/>
</dbReference>
<feature type="domain" description="Plastocyanin-like" evidence="6">
    <location>
        <begin position="299"/>
        <end position="383"/>
    </location>
</feature>
<evidence type="ECO:0000313" key="9">
    <source>
        <dbReference type="EMBL" id="MEU3785986.1"/>
    </source>
</evidence>
<dbReference type="Gene3D" id="2.60.40.420">
    <property type="entry name" value="Cupredoxins - blue copper proteins"/>
    <property type="match status" value="2"/>
</dbReference>
<evidence type="ECO:0000256" key="3">
    <source>
        <dbReference type="ARBA" id="ARBA00023008"/>
    </source>
</evidence>
<protein>
    <submittedName>
        <fullName evidence="9">Multicopper oxidase family protein</fullName>
    </submittedName>
</protein>
<dbReference type="CDD" id="cd13896">
    <property type="entry name" value="CuRO_3_CopA"/>
    <property type="match status" value="1"/>
</dbReference>
<keyword evidence="3" id="KW-0186">Copper</keyword>
<proteinExistence type="predicted"/>
<feature type="region of interest" description="Disordered" evidence="4">
    <location>
        <begin position="228"/>
        <end position="274"/>
    </location>
</feature>
<accession>A0ABV2ZTV2</accession>
<dbReference type="PANTHER" id="PTHR11709:SF394">
    <property type="entry name" value="FI03373P-RELATED"/>
    <property type="match status" value="1"/>
</dbReference>
<evidence type="ECO:0000256" key="2">
    <source>
        <dbReference type="ARBA" id="ARBA00023002"/>
    </source>
</evidence>
<dbReference type="PROSITE" id="PS00079">
    <property type="entry name" value="MULTICOPPER_OXIDASE1"/>
    <property type="match status" value="1"/>
</dbReference>
<gene>
    <name evidence="9" type="ORF">AB0E89_36520</name>
</gene>
<dbReference type="InterPro" id="IPR011706">
    <property type="entry name" value="Cu-oxidase_C"/>
</dbReference>
<keyword evidence="2" id="KW-0560">Oxidoreductase</keyword>
<comment type="caution">
    <text evidence="9">The sequence shown here is derived from an EMBL/GenBank/DDBJ whole genome shotgun (WGS) entry which is preliminary data.</text>
</comment>
<feature type="region of interest" description="Disordered" evidence="4">
    <location>
        <begin position="30"/>
        <end position="54"/>
    </location>
</feature>
<feature type="compositionally biased region" description="Low complexity" evidence="4">
    <location>
        <begin position="30"/>
        <end position="41"/>
    </location>
</feature>
<evidence type="ECO:0000256" key="5">
    <source>
        <dbReference type="SAM" id="SignalP"/>
    </source>
</evidence>
<keyword evidence="1" id="KW-0479">Metal-binding</keyword>
<dbReference type="PROSITE" id="PS51257">
    <property type="entry name" value="PROKAR_LIPOPROTEIN"/>
    <property type="match status" value="1"/>
</dbReference>
<evidence type="ECO:0000259" key="8">
    <source>
        <dbReference type="Pfam" id="PF07732"/>
    </source>
</evidence>
<evidence type="ECO:0000256" key="1">
    <source>
        <dbReference type="ARBA" id="ARBA00022723"/>
    </source>
</evidence>
<dbReference type="EMBL" id="JBEZVE010000024">
    <property type="protein sequence ID" value="MEU3785986.1"/>
    <property type="molecule type" value="Genomic_DNA"/>
</dbReference>
<name>A0ABV2ZTV2_9ACTN</name>
<dbReference type="InterPro" id="IPR008972">
    <property type="entry name" value="Cupredoxin"/>
</dbReference>
<dbReference type="InterPro" id="IPR045087">
    <property type="entry name" value="Cu-oxidase_fam"/>
</dbReference>
<sequence length="553" mass="58451">MNSINRRSVLLAGLGAAGTGLLAACSNDASDSPSLLSPSGSQVARTEEKRSATGRVHRLRLTAAPGMLDLGGGTMAESWAFGGQAPGREIRISAGDTLAAELSNQLPGSTTTSVHWHGIALRSDMDGVPPVTQTAVRPGSSLTYRFVADAPGTYFFHPHVGVQLDRGLYAPLIVEDPKEPLSYDDEWVVVLDDWLDGVTGTPDEAFAELRRGMGAMDMSGMDMGGTDTGGMDTGGTDTGGMDTGGMDMGGSGMDQTTPSPSSSSSSSSSGDGMPMRFMLMGATSGLLGGDAGDVKYPYHLVNGRVPTSPAVYTGKPGRRVRLRIINAGGDTAYRVALGGHQLTITHTDGFPVEHQQVDALLIGMGERYDVLVTLKDGVFPLVALAEGKGAGGMALMRTGSGSTPKSTVRPAELNGRIVTASQLRAADDVRLEPKKADRVHRIALTGGMEKYDWTINGKRYDMAHPTANPLLVEEGQRVRLDFVNTTDMWHPMHLHGHTYQLGSTGPRKDTTIVLPKKTVSVVFDADNPGQWMLHCHNAYHGEAGMMALVAYGS</sequence>
<keyword evidence="10" id="KW-1185">Reference proteome</keyword>
<dbReference type="InterPro" id="IPR033138">
    <property type="entry name" value="Cu_oxidase_CS"/>
</dbReference>
<dbReference type="Pfam" id="PF00394">
    <property type="entry name" value="Cu-oxidase"/>
    <property type="match status" value="1"/>
</dbReference>
<dbReference type="Proteomes" id="UP001550739">
    <property type="component" value="Unassembled WGS sequence"/>
</dbReference>
<dbReference type="SUPFAM" id="SSF49503">
    <property type="entry name" value="Cupredoxins"/>
    <property type="match status" value="3"/>
</dbReference>
<dbReference type="CDD" id="cd13861">
    <property type="entry name" value="CuRO_1_CumA_like"/>
    <property type="match status" value="1"/>
</dbReference>
<dbReference type="InterPro" id="IPR002355">
    <property type="entry name" value="Cu_oxidase_Cu_BS"/>
</dbReference>
<dbReference type="RefSeq" id="WP_361707817.1">
    <property type="nucleotide sequence ID" value="NZ_JBEZVE010000024.1"/>
</dbReference>
<dbReference type="Pfam" id="PF07732">
    <property type="entry name" value="Cu-oxidase_3"/>
    <property type="match status" value="1"/>
</dbReference>
<evidence type="ECO:0000313" key="10">
    <source>
        <dbReference type="Proteomes" id="UP001550739"/>
    </source>
</evidence>
<organism evidence="9 10">
    <name type="scientific">Streptomyces sp. 900129855</name>
    <dbReference type="NCBI Taxonomy" id="3155129"/>
    <lineage>
        <taxon>Bacteria</taxon>
        <taxon>Bacillati</taxon>
        <taxon>Actinomycetota</taxon>
        <taxon>Actinomycetes</taxon>
        <taxon>Kitasatosporales</taxon>
        <taxon>Streptomycetaceae</taxon>
        <taxon>Streptomyces</taxon>
    </lineage>
</organism>
<feature type="domain" description="Plastocyanin-like" evidence="8">
    <location>
        <begin position="72"/>
        <end position="178"/>
    </location>
</feature>
<feature type="compositionally biased region" description="Gly residues" evidence="4">
    <location>
        <begin position="228"/>
        <end position="252"/>
    </location>
</feature>
<dbReference type="InterPro" id="IPR001117">
    <property type="entry name" value="Cu-oxidase_2nd"/>
</dbReference>
<dbReference type="PROSITE" id="PS00080">
    <property type="entry name" value="MULTICOPPER_OXIDASE2"/>
    <property type="match status" value="1"/>
</dbReference>
<evidence type="ECO:0000256" key="4">
    <source>
        <dbReference type="SAM" id="MobiDB-lite"/>
    </source>
</evidence>
<feature type="domain" description="Plastocyanin-like" evidence="7">
    <location>
        <begin position="443"/>
        <end position="550"/>
    </location>
</feature>
<keyword evidence="5" id="KW-0732">Signal</keyword>
<feature type="chain" id="PRO_5045100079" evidence="5">
    <location>
        <begin position="24"/>
        <end position="553"/>
    </location>
</feature>
<dbReference type="Pfam" id="PF07731">
    <property type="entry name" value="Cu-oxidase_2"/>
    <property type="match status" value="1"/>
</dbReference>
<dbReference type="CDD" id="cd13870">
    <property type="entry name" value="CuRO_2_CopA_like_1"/>
    <property type="match status" value="1"/>
</dbReference>
<feature type="signal peptide" evidence="5">
    <location>
        <begin position="1"/>
        <end position="23"/>
    </location>
</feature>
<evidence type="ECO:0000259" key="6">
    <source>
        <dbReference type="Pfam" id="PF00394"/>
    </source>
</evidence>
<feature type="compositionally biased region" description="Low complexity" evidence="4">
    <location>
        <begin position="253"/>
        <end position="269"/>
    </location>
</feature>
<dbReference type="InterPro" id="IPR011707">
    <property type="entry name" value="Cu-oxidase-like_N"/>
</dbReference>
<reference evidence="9 10" key="1">
    <citation type="submission" date="2024-06" db="EMBL/GenBank/DDBJ databases">
        <title>The Natural Products Discovery Center: Release of the First 8490 Sequenced Strains for Exploring Actinobacteria Biosynthetic Diversity.</title>
        <authorList>
            <person name="Kalkreuter E."/>
            <person name="Kautsar S.A."/>
            <person name="Yang D."/>
            <person name="Bader C.D."/>
            <person name="Teijaro C.N."/>
            <person name="Fluegel L."/>
            <person name="Davis C.M."/>
            <person name="Simpson J.R."/>
            <person name="Lauterbach L."/>
            <person name="Steele A.D."/>
            <person name="Gui C."/>
            <person name="Meng S."/>
            <person name="Li G."/>
            <person name="Viehrig K."/>
            <person name="Ye F."/>
            <person name="Su P."/>
            <person name="Kiefer A.F."/>
            <person name="Nichols A."/>
            <person name="Cepeda A.J."/>
            <person name="Yan W."/>
            <person name="Fan B."/>
            <person name="Jiang Y."/>
            <person name="Adhikari A."/>
            <person name="Zheng C.-J."/>
            <person name="Schuster L."/>
            <person name="Cowan T.M."/>
            <person name="Smanski M.J."/>
            <person name="Chevrette M.G."/>
            <person name="De Carvalho L.P.S."/>
            <person name="Shen B."/>
        </authorList>
    </citation>
    <scope>NUCLEOTIDE SEQUENCE [LARGE SCALE GENOMIC DNA]</scope>
    <source>
        <strain evidence="9 10">NPDC033843</strain>
    </source>
</reference>